<dbReference type="OrthoDB" id="14196at2"/>
<evidence type="ECO:0000313" key="4">
    <source>
        <dbReference type="Proteomes" id="UP000238442"/>
    </source>
</evidence>
<name>A0A2S0HY01_9FLAO</name>
<dbReference type="Pfam" id="PF13145">
    <property type="entry name" value="Rotamase_2"/>
    <property type="match status" value="1"/>
</dbReference>
<gene>
    <name evidence="3" type="ORF">C5O00_10005</name>
</gene>
<evidence type="ECO:0000259" key="2">
    <source>
        <dbReference type="PROSITE" id="PS50198"/>
    </source>
</evidence>
<dbReference type="EMBL" id="CP027062">
    <property type="protein sequence ID" value="AVI51486.1"/>
    <property type="molecule type" value="Genomic_DNA"/>
</dbReference>
<dbReference type="PANTHER" id="PTHR47245:SF2">
    <property type="entry name" value="PEPTIDYL-PROLYL CIS-TRANS ISOMERASE HP_0175-RELATED"/>
    <property type="match status" value="1"/>
</dbReference>
<dbReference type="GO" id="GO:0003755">
    <property type="term" value="F:peptidyl-prolyl cis-trans isomerase activity"/>
    <property type="evidence" value="ECO:0007669"/>
    <property type="project" value="UniProtKB-KW"/>
</dbReference>
<feature type="domain" description="PpiC" evidence="2">
    <location>
        <begin position="228"/>
        <end position="330"/>
    </location>
</feature>
<dbReference type="SUPFAM" id="SSF54534">
    <property type="entry name" value="FKBP-like"/>
    <property type="match status" value="2"/>
</dbReference>
<dbReference type="Proteomes" id="UP000238442">
    <property type="component" value="Chromosome"/>
</dbReference>
<dbReference type="Pfam" id="PF00639">
    <property type="entry name" value="Rotamase"/>
    <property type="match status" value="1"/>
</dbReference>
<dbReference type="Gene3D" id="3.10.50.40">
    <property type="match status" value="2"/>
</dbReference>
<keyword evidence="1" id="KW-0697">Rotamase</keyword>
<dbReference type="Pfam" id="PF13616">
    <property type="entry name" value="Rotamase_3"/>
    <property type="match status" value="1"/>
</dbReference>
<dbReference type="PANTHER" id="PTHR47245">
    <property type="entry name" value="PEPTIDYLPROLYL ISOMERASE"/>
    <property type="match status" value="1"/>
</dbReference>
<dbReference type="InterPro" id="IPR000297">
    <property type="entry name" value="PPIase_PpiC"/>
</dbReference>
<reference evidence="3 4" key="1">
    <citation type="submission" date="2018-02" db="EMBL/GenBank/DDBJ databases">
        <title>Genomic analysis of the strain RR4-38 isolated from a seawater recirculating aquaculture system.</title>
        <authorList>
            <person name="Kim Y.-S."/>
            <person name="Jang Y.H."/>
            <person name="Kim K.-H."/>
        </authorList>
    </citation>
    <scope>NUCLEOTIDE SEQUENCE [LARGE SCALE GENOMIC DNA]</scope>
    <source>
        <strain evidence="3 4">RR4-38</strain>
    </source>
</reference>
<keyword evidence="4" id="KW-1185">Reference proteome</keyword>
<proteinExistence type="predicted"/>
<evidence type="ECO:0000256" key="1">
    <source>
        <dbReference type="PROSITE-ProRule" id="PRU00278"/>
    </source>
</evidence>
<dbReference type="RefSeq" id="WP_105216726.1">
    <property type="nucleotide sequence ID" value="NZ_CP027062.1"/>
</dbReference>
<feature type="domain" description="PpiC" evidence="2">
    <location>
        <begin position="121"/>
        <end position="223"/>
    </location>
</feature>
<keyword evidence="1 3" id="KW-0413">Isomerase</keyword>
<evidence type="ECO:0000313" key="3">
    <source>
        <dbReference type="EMBL" id="AVI51486.1"/>
    </source>
</evidence>
<dbReference type="AlphaFoldDB" id="A0A2S0HY01"/>
<protein>
    <submittedName>
        <fullName evidence="3">Peptidylprolyl isomerase</fullName>
    </submittedName>
</protein>
<dbReference type="PROSITE" id="PS50198">
    <property type="entry name" value="PPIC_PPIASE_2"/>
    <property type="match status" value="2"/>
</dbReference>
<accession>A0A2S0HY01</accession>
<dbReference type="InterPro" id="IPR050245">
    <property type="entry name" value="PrsA_foldase"/>
</dbReference>
<dbReference type="InterPro" id="IPR046357">
    <property type="entry name" value="PPIase_dom_sf"/>
</dbReference>
<dbReference type="KEGG" id="aue:C5O00_10005"/>
<organism evidence="3 4">
    <name type="scientific">Pukyongia salina</name>
    <dbReference type="NCBI Taxonomy" id="2094025"/>
    <lineage>
        <taxon>Bacteria</taxon>
        <taxon>Pseudomonadati</taxon>
        <taxon>Bacteroidota</taxon>
        <taxon>Flavobacteriia</taxon>
        <taxon>Flavobacteriales</taxon>
        <taxon>Flavobacteriaceae</taxon>
        <taxon>Pukyongia</taxon>
    </lineage>
</organism>
<sequence length="653" mass="76244">MKRYCLLFLILVFNLPQGFSQKKNDVLLTINNDPVYVSEFKRVYKKNLDLVKDESQKTVDGYLKLFIDYKLKIAEAYEQELHKQTSYIEEFEKYEEQLSRNYIYDTKVTDELVVEGYERSLEEIEASHLLISVNYNASPQDTLKAYNTIKKLRERAVAGEDFTELVKNNSTEPKARDRGGYLGYFTAFAMVYPFETAAYNTPVGQISEIVRTQFGYHIIKVTDRRPKGKEISVSHIMVTEKDDDSRTFKPEERIQEIYQLLKQGQEFEKLAEQYSDDKNSAVRGGKLKKFSRGSLRSVEFEEKAFSLEEEGEVTEPFKSEFGWHIVRLDKYHSIPPFESLKPELEKKVKDGDRSKIVISAISNKIKDKFGFTKGEPFKEYFVSYLPDDVLKRSYYYDSIPPVADKTIFTIGDKVVKFEDFARYIEKKQKRMLKYKDKDPLVVGLYEEFEVDVLKDFYRAKLEEENEEYASTIDEYRNGLLIFDLMDKNIWQRAKEDSLGLQKYFEANRDQYKWGERIEAMIVAATSEEKAQQALEMIEAGKTEAEIKDAMNSEEQVNVIITAGTFEVHSRELPKGFEIKKGVSEIYNEEGSFVVINITEIIPPGHKELDEVRGKALNDFQNHLETEWINSLRNKFEVEVNNKSLKKLKKEFKS</sequence>